<dbReference type="Proteomes" id="UP000037251">
    <property type="component" value="Unassembled WGS sequence"/>
</dbReference>
<sequence>MIKPDQIPQFTGDLAQLETDYADLKKDAGLVRKTGSDVDAQFQGLSAYYTAPEAERLFATTKPVKDRA</sequence>
<evidence type="ECO:0000313" key="1">
    <source>
        <dbReference type="EMBL" id="KOG36245.1"/>
    </source>
</evidence>
<feature type="non-terminal residue" evidence="1">
    <location>
        <position position="68"/>
    </location>
</feature>
<protein>
    <submittedName>
        <fullName evidence="1">Uncharacterized protein</fullName>
    </submittedName>
</protein>
<dbReference type="AlphaFoldDB" id="A0A0L8LDL9"/>
<dbReference type="EMBL" id="LGUS01000135">
    <property type="protein sequence ID" value="KOG36245.1"/>
    <property type="molecule type" value="Genomic_DNA"/>
</dbReference>
<organism evidence="1 2">
    <name type="scientific">Streptomyces resistomycificus</name>
    <dbReference type="NCBI Taxonomy" id="67356"/>
    <lineage>
        <taxon>Bacteria</taxon>
        <taxon>Bacillati</taxon>
        <taxon>Actinomycetota</taxon>
        <taxon>Actinomycetes</taxon>
        <taxon>Kitasatosporales</taxon>
        <taxon>Streptomycetaceae</taxon>
        <taxon>Streptomyces</taxon>
        <taxon>Streptomyces aurantiacus group</taxon>
    </lineage>
</organism>
<evidence type="ECO:0000313" key="2">
    <source>
        <dbReference type="Proteomes" id="UP000037251"/>
    </source>
</evidence>
<reference evidence="2" key="1">
    <citation type="submission" date="2015-07" db="EMBL/GenBank/DDBJ databases">
        <authorList>
            <person name="Ju K.-S."/>
            <person name="Doroghazi J.R."/>
            <person name="Metcalf W.W."/>
        </authorList>
    </citation>
    <scope>NUCLEOTIDE SEQUENCE [LARGE SCALE GENOMIC DNA]</scope>
    <source>
        <strain evidence="2">NRRL 2290</strain>
    </source>
</reference>
<accession>A0A0L8LDL9</accession>
<proteinExistence type="predicted"/>
<comment type="caution">
    <text evidence="1">The sequence shown here is derived from an EMBL/GenBank/DDBJ whole genome shotgun (WGS) entry which is preliminary data.</text>
</comment>
<name>A0A0L8LDL9_9ACTN</name>
<dbReference type="RefSeq" id="WP_157874953.1">
    <property type="nucleotide sequence ID" value="NZ_LGUS01000135.1"/>
</dbReference>
<gene>
    <name evidence="1" type="ORF">ADK37_13960</name>
</gene>
<keyword evidence="2" id="KW-1185">Reference proteome</keyword>